<dbReference type="EMBL" id="CP126116">
    <property type="protein sequence ID" value="WHZ55834.1"/>
    <property type="molecule type" value="Genomic_DNA"/>
</dbReference>
<gene>
    <name evidence="1" type="ORF">QLQ22_14015</name>
</gene>
<dbReference type="Proteomes" id="UP001226091">
    <property type="component" value="Chromosome"/>
</dbReference>
<evidence type="ECO:0000313" key="1">
    <source>
        <dbReference type="EMBL" id="WHZ55834.1"/>
    </source>
</evidence>
<accession>A0ACD4R5Y5</accession>
<reference evidence="2" key="1">
    <citation type="journal article" date="2025" name="Aquaculture">
        <title>Assessment of the bioflocculant production and safety properties of Metabacillus hrfriensis sp. nov. based on phenotypic and whole-genome sequencing analysis.</title>
        <authorList>
            <person name="Zhang R."/>
            <person name="Zhao Z."/>
            <person name="Luo L."/>
            <person name="Wang S."/>
            <person name="Guo K."/>
            <person name="Xu W."/>
        </authorList>
    </citation>
    <scope>NUCLEOTIDE SEQUENCE [LARGE SCALE GENOMIC DNA]</scope>
    <source>
        <strain evidence="2">CT-WN-B3</strain>
    </source>
</reference>
<evidence type="ECO:0000313" key="2">
    <source>
        <dbReference type="Proteomes" id="UP001226091"/>
    </source>
</evidence>
<keyword evidence="2" id="KW-1185">Reference proteome</keyword>
<name>A0ACD4R5Y5_9BACI</name>
<sequence>MINKFCPICGEENECMTGSGKNDNCWCSAEKFPNEIFELVPAESKRRHCICKKCLSTFKKEQKIIERL</sequence>
<organism evidence="1 2">
    <name type="scientific">Metabacillus hrfriensis</name>
    <dbReference type="NCBI Taxonomy" id="3048891"/>
    <lineage>
        <taxon>Bacteria</taxon>
        <taxon>Bacillati</taxon>
        <taxon>Bacillota</taxon>
        <taxon>Bacilli</taxon>
        <taxon>Bacillales</taxon>
        <taxon>Bacillaceae</taxon>
        <taxon>Metabacillus</taxon>
    </lineage>
</organism>
<protein>
    <submittedName>
        <fullName evidence="1">Cysteine-rich CWC family protein</fullName>
    </submittedName>
</protein>
<proteinExistence type="predicted"/>